<evidence type="ECO:0000256" key="1">
    <source>
        <dbReference type="ARBA" id="ARBA00004651"/>
    </source>
</evidence>
<dbReference type="PANTHER" id="PTHR40043">
    <property type="entry name" value="UPF0719 INNER MEMBRANE PROTEIN YJFL"/>
    <property type="match status" value="1"/>
</dbReference>
<keyword evidence="9" id="KW-1185">Reference proteome</keyword>
<keyword evidence="3" id="KW-1003">Cell membrane</keyword>
<feature type="transmembrane region" description="Helical" evidence="7">
    <location>
        <begin position="73"/>
        <end position="90"/>
    </location>
</feature>
<evidence type="ECO:0000256" key="3">
    <source>
        <dbReference type="ARBA" id="ARBA00022475"/>
    </source>
</evidence>
<comment type="caution">
    <text evidence="8">The sequence shown here is derived from an EMBL/GenBank/DDBJ whole genome shotgun (WGS) entry which is preliminary data.</text>
</comment>
<keyword evidence="6 7" id="KW-0472">Membrane</keyword>
<evidence type="ECO:0000256" key="6">
    <source>
        <dbReference type="ARBA" id="ARBA00023136"/>
    </source>
</evidence>
<evidence type="ECO:0000256" key="7">
    <source>
        <dbReference type="SAM" id="Phobius"/>
    </source>
</evidence>
<organism evidence="8 9">
    <name type="scientific">Paenibacillus sedimenti</name>
    <dbReference type="NCBI Taxonomy" id="2770274"/>
    <lineage>
        <taxon>Bacteria</taxon>
        <taxon>Bacillati</taxon>
        <taxon>Bacillota</taxon>
        <taxon>Bacilli</taxon>
        <taxon>Bacillales</taxon>
        <taxon>Paenibacillaceae</taxon>
        <taxon>Paenibacillus</taxon>
    </lineage>
</organism>
<evidence type="ECO:0000256" key="2">
    <source>
        <dbReference type="ARBA" id="ARBA00005779"/>
    </source>
</evidence>
<feature type="transmembrane region" description="Helical" evidence="7">
    <location>
        <begin position="6"/>
        <end position="28"/>
    </location>
</feature>
<evidence type="ECO:0000256" key="5">
    <source>
        <dbReference type="ARBA" id="ARBA00022989"/>
    </source>
</evidence>
<dbReference type="InterPro" id="IPR007140">
    <property type="entry name" value="DUF350"/>
</dbReference>
<dbReference type="Proteomes" id="UP000650466">
    <property type="component" value="Unassembled WGS sequence"/>
</dbReference>
<protein>
    <submittedName>
        <fullName evidence="8">DUF350 domain-containing protein</fullName>
    </submittedName>
</protein>
<name>A0A926KMK1_9BACL</name>
<proteinExistence type="inferred from homology"/>
<reference evidence="8" key="1">
    <citation type="submission" date="2020-09" db="EMBL/GenBank/DDBJ databases">
        <title>Draft Genome Sequence of Paenibacillus sp. WST5.</title>
        <authorList>
            <person name="Bao Z."/>
        </authorList>
    </citation>
    <scope>NUCLEOTIDE SEQUENCE</scope>
    <source>
        <strain evidence="8">WST5</strain>
    </source>
</reference>
<accession>A0A926KMK1</accession>
<gene>
    <name evidence="8" type="ORF">ICC18_02030</name>
</gene>
<comment type="subcellular location">
    <subcellularLocation>
        <location evidence="1">Cell membrane</location>
        <topology evidence="1">Multi-pass membrane protein</topology>
    </subcellularLocation>
</comment>
<dbReference type="Pfam" id="PF03994">
    <property type="entry name" value="DUF350"/>
    <property type="match status" value="1"/>
</dbReference>
<dbReference type="GO" id="GO:0005886">
    <property type="term" value="C:plasma membrane"/>
    <property type="evidence" value="ECO:0007669"/>
    <property type="project" value="UniProtKB-SubCell"/>
</dbReference>
<feature type="transmembrane region" description="Helical" evidence="7">
    <location>
        <begin position="110"/>
        <end position="129"/>
    </location>
</feature>
<dbReference type="AlphaFoldDB" id="A0A926KMK1"/>
<dbReference type="EMBL" id="JACVVD010000001">
    <property type="protein sequence ID" value="MBD0378899.1"/>
    <property type="molecule type" value="Genomic_DNA"/>
</dbReference>
<dbReference type="RefSeq" id="WP_188172705.1">
    <property type="nucleotide sequence ID" value="NZ_JACVVD010000001.1"/>
</dbReference>
<evidence type="ECO:0000313" key="9">
    <source>
        <dbReference type="Proteomes" id="UP000650466"/>
    </source>
</evidence>
<keyword evidence="5 7" id="KW-1133">Transmembrane helix</keyword>
<comment type="similarity">
    <text evidence="2">Belongs to the UPF0719 family.</text>
</comment>
<evidence type="ECO:0000256" key="4">
    <source>
        <dbReference type="ARBA" id="ARBA00022692"/>
    </source>
</evidence>
<dbReference type="PANTHER" id="PTHR40043:SF1">
    <property type="entry name" value="UPF0719 INNER MEMBRANE PROTEIN YJFL"/>
    <property type="match status" value="1"/>
</dbReference>
<evidence type="ECO:0000313" key="8">
    <source>
        <dbReference type="EMBL" id="MBD0378899.1"/>
    </source>
</evidence>
<keyword evidence="4 7" id="KW-0812">Transmembrane</keyword>
<sequence>MNPYINTLLYYAAAGISIIIFLYVFELVTKYKDWEEIRKGNVAVALATGGKLLGICNIFRYSIEHNDTIAETLIWGVYGFFLLVLSYFVFEFLTQKIHVDEEIGRDNRAVGWLSFFISVGLSFIVGASIT</sequence>